<accession>A0A0D2P5R4</accession>
<evidence type="ECO:0000313" key="3">
    <source>
        <dbReference type="Proteomes" id="UP000054270"/>
    </source>
</evidence>
<name>A0A0D2P5R4_HYPSF</name>
<gene>
    <name evidence="2" type="ORF">HYPSUDRAFT_207610</name>
</gene>
<evidence type="ECO:0000313" key="2">
    <source>
        <dbReference type="EMBL" id="KJA15755.1"/>
    </source>
</evidence>
<organism evidence="2 3">
    <name type="scientific">Hypholoma sublateritium (strain FD-334 SS-4)</name>
    <dbReference type="NCBI Taxonomy" id="945553"/>
    <lineage>
        <taxon>Eukaryota</taxon>
        <taxon>Fungi</taxon>
        <taxon>Dikarya</taxon>
        <taxon>Basidiomycota</taxon>
        <taxon>Agaricomycotina</taxon>
        <taxon>Agaricomycetes</taxon>
        <taxon>Agaricomycetidae</taxon>
        <taxon>Agaricales</taxon>
        <taxon>Agaricineae</taxon>
        <taxon>Strophariaceae</taxon>
        <taxon>Hypholoma</taxon>
    </lineage>
</organism>
<protein>
    <submittedName>
        <fullName evidence="2">Uncharacterized protein</fullName>
    </submittedName>
</protein>
<dbReference type="Proteomes" id="UP000054270">
    <property type="component" value="Unassembled WGS sequence"/>
</dbReference>
<sequence>MVARHPTRWRVAWAWRRVAAGARGKAQRGCGGGRVCFVRRAIGTGPRGGHARHTRRGGQEAGAAPARGLDGARASRRDPGGRGYFGRVRSAARRGRGGGEAACDQHAGR</sequence>
<proteinExistence type="predicted"/>
<keyword evidence="3" id="KW-1185">Reference proteome</keyword>
<feature type="region of interest" description="Disordered" evidence="1">
    <location>
        <begin position="43"/>
        <end position="109"/>
    </location>
</feature>
<reference evidence="3" key="1">
    <citation type="submission" date="2014-04" db="EMBL/GenBank/DDBJ databases">
        <title>Evolutionary Origins and Diversification of the Mycorrhizal Mutualists.</title>
        <authorList>
            <consortium name="DOE Joint Genome Institute"/>
            <consortium name="Mycorrhizal Genomics Consortium"/>
            <person name="Kohler A."/>
            <person name="Kuo A."/>
            <person name="Nagy L.G."/>
            <person name="Floudas D."/>
            <person name="Copeland A."/>
            <person name="Barry K.W."/>
            <person name="Cichocki N."/>
            <person name="Veneault-Fourrey C."/>
            <person name="LaButti K."/>
            <person name="Lindquist E.A."/>
            <person name="Lipzen A."/>
            <person name="Lundell T."/>
            <person name="Morin E."/>
            <person name="Murat C."/>
            <person name="Riley R."/>
            <person name="Ohm R."/>
            <person name="Sun H."/>
            <person name="Tunlid A."/>
            <person name="Henrissat B."/>
            <person name="Grigoriev I.V."/>
            <person name="Hibbett D.S."/>
            <person name="Martin F."/>
        </authorList>
    </citation>
    <scope>NUCLEOTIDE SEQUENCE [LARGE SCALE GENOMIC DNA]</scope>
    <source>
        <strain evidence="3">FD-334 SS-4</strain>
    </source>
</reference>
<dbReference type="AlphaFoldDB" id="A0A0D2P5R4"/>
<dbReference type="EMBL" id="KN817636">
    <property type="protein sequence ID" value="KJA15755.1"/>
    <property type="molecule type" value="Genomic_DNA"/>
</dbReference>
<evidence type="ECO:0000256" key="1">
    <source>
        <dbReference type="SAM" id="MobiDB-lite"/>
    </source>
</evidence>